<gene>
    <name evidence="5" type="ORF">IRZ65_08195</name>
    <name evidence="6" type="ORF">NCTC11842_01942</name>
</gene>
<evidence type="ECO:0000256" key="2">
    <source>
        <dbReference type="ARBA" id="ARBA00022649"/>
    </source>
</evidence>
<evidence type="ECO:0000313" key="7">
    <source>
        <dbReference type="Proteomes" id="UP000250443"/>
    </source>
</evidence>
<dbReference type="InterPro" id="IPR047137">
    <property type="entry name" value="ORF3"/>
</dbReference>
<organism evidence="6 7">
    <name type="scientific">Pseudomonas luteola</name>
    <dbReference type="NCBI Taxonomy" id="47886"/>
    <lineage>
        <taxon>Bacteria</taxon>
        <taxon>Pseudomonadati</taxon>
        <taxon>Pseudomonadota</taxon>
        <taxon>Gammaproteobacteria</taxon>
        <taxon>Pseudomonadales</taxon>
        <taxon>Pseudomonadaceae</taxon>
        <taxon>Pseudomonas</taxon>
    </lineage>
</organism>
<keyword evidence="2" id="KW-1277">Toxin-antitoxin system</keyword>
<accession>A0A2X2D1D8</accession>
<evidence type="ECO:0000313" key="5">
    <source>
        <dbReference type="EMBL" id="MBF8640660.1"/>
    </source>
</evidence>
<dbReference type="AlphaFoldDB" id="A0A2X2D1D8"/>
<feature type="region of interest" description="Disordered" evidence="3">
    <location>
        <begin position="1"/>
        <end position="22"/>
    </location>
</feature>
<evidence type="ECO:0000313" key="6">
    <source>
        <dbReference type="EMBL" id="SPZ06015.1"/>
    </source>
</evidence>
<evidence type="ECO:0000256" key="1">
    <source>
        <dbReference type="ARBA" id="ARBA00008918"/>
    </source>
</evidence>
<dbReference type="PANTHER" id="PTHR33824">
    <property type="entry name" value="POLYKETIDE CYCLASE/DEHYDRASE AND LIPID TRANSPORT SUPERFAMILY PROTEIN"/>
    <property type="match status" value="1"/>
</dbReference>
<keyword evidence="8" id="KW-1185">Reference proteome</keyword>
<protein>
    <submittedName>
        <fullName evidence="6">Predicted integral membrane protein</fullName>
    </submittedName>
    <submittedName>
        <fullName evidence="5">SRPBCC family protein</fullName>
    </submittedName>
</protein>
<name>A0A2X2D1D8_PSELU</name>
<evidence type="ECO:0000313" key="8">
    <source>
        <dbReference type="Proteomes" id="UP000626180"/>
    </source>
</evidence>
<dbReference type="InterPro" id="IPR023393">
    <property type="entry name" value="START-like_dom_sf"/>
</dbReference>
<comment type="similarity">
    <text evidence="1">Belongs to the ribosome association toxin RatA family.</text>
</comment>
<dbReference type="Gene3D" id="3.30.530.20">
    <property type="match status" value="1"/>
</dbReference>
<reference evidence="5 8" key="2">
    <citation type="submission" date="2020-10" db="EMBL/GenBank/DDBJ databases">
        <title>Genome sequences of Pseudomonas isolates.</title>
        <authorList>
            <person name="Wessels L."/>
            <person name="Reich F."/>
            <person name="Hammerl J."/>
        </authorList>
    </citation>
    <scope>NUCLEOTIDE SEQUENCE [LARGE SCALE GENOMIC DNA]</scope>
    <source>
        <strain evidence="5 8">20-MO00624-0</strain>
    </source>
</reference>
<feature type="domain" description="Coenzyme Q-binding protein COQ10 START" evidence="4">
    <location>
        <begin position="103"/>
        <end position="201"/>
    </location>
</feature>
<feature type="compositionally biased region" description="Polar residues" evidence="3">
    <location>
        <begin position="12"/>
        <end position="22"/>
    </location>
</feature>
<dbReference type="PANTHER" id="PTHR33824:SF7">
    <property type="entry name" value="POLYKETIDE CYCLASE_DEHYDRASE AND LIPID TRANSPORT SUPERFAMILY PROTEIN"/>
    <property type="match status" value="1"/>
</dbReference>
<reference evidence="6 7" key="1">
    <citation type="submission" date="2018-06" db="EMBL/GenBank/DDBJ databases">
        <authorList>
            <consortium name="Pathogen Informatics"/>
            <person name="Doyle S."/>
        </authorList>
    </citation>
    <scope>NUCLEOTIDE SEQUENCE [LARGE SCALE GENOMIC DNA]</scope>
    <source>
        <strain evidence="6 7">NCTC11842</strain>
    </source>
</reference>
<dbReference type="SUPFAM" id="SSF55961">
    <property type="entry name" value="Bet v1-like"/>
    <property type="match status" value="1"/>
</dbReference>
<dbReference type="EMBL" id="JADMCD010000003">
    <property type="protein sequence ID" value="MBF8640660.1"/>
    <property type="molecule type" value="Genomic_DNA"/>
</dbReference>
<dbReference type="Proteomes" id="UP000626180">
    <property type="component" value="Unassembled WGS sequence"/>
</dbReference>
<dbReference type="Pfam" id="PF03364">
    <property type="entry name" value="Polyketide_cyc"/>
    <property type="match status" value="1"/>
</dbReference>
<dbReference type="RefSeq" id="WP_010798104.1">
    <property type="nucleotide sequence ID" value="NZ_JADMCD010000003.1"/>
</dbReference>
<evidence type="ECO:0000256" key="3">
    <source>
        <dbReference type="SAM" id="MobiDB-lite"/>
    </source>
</evidence>
<evidence type="ECO:0000259" key="4">
    <source>
        <dbReference type="Pfam" id="PF03364"/>
    </source>
</evidence>
<dbReference type="CDD" id="cd07817">
    <property type="entry name" value="SRPBCC_8"/>
    <property type="match status" value="1"/>
</dbReference>
<dbReference type="InterPro" id="IPR005031">
    <property type="entry name" value="COQ10_START"/>
</dbReference>
<dbReference type="EMBL" id="UAUF01000011">
    <property type="protein sequence ID" value="SPZ06015.1"/>
    <property type="molecule type" value="Genomic_DNA"/>
</dbReference>
<proteinExistence type="inferred from homology"/>
<sequence length="286" mass="31384">MKALHEPLMATRKSQQSLNEPNVQGTERTLSLVGGGLLLAGGLRRGGLLGLAQMALGALVTARGVTGRCKAKAALTPTPYESLLQEEYGWTNAEAISRTITIGKPRAEVYDFVRSIENLPLFLRRLERVQQMDATHYRWVAVGPQNRTVEWNAFLEEEIAQERIVWSTESTAYLQHKATLTFRDAPNGMGTELQVVLACEPPAGRVGYAAASLISQFSGRELNLDLRRLKQLLETGEITNSLMRTGAVERVPVDEVSATVPLEGEVISEPRTIASHTDETRQGGAY</sequence>
<dbReference type="Proteomes" id="UP000250443">
    <property type="component" value="Unassembled WGS sequence"/>
</dbReference>